<dbReference type="InterPro" id="IPR036388">
    <property type="entry name" value="WH-like_DNA-bd_sf"/>
</dbReference>
<comment type="caution">
    <text evidence="6">The sequence shown here is derived from an EMBL/GenBank/DDBJ whole genome shotgun (WGS) entry which is preliminary data.</text>
</comment>
<dbReference type="Gene3D" id="1.10.10.10">
    <property type="entry name" value="Winged helix-like DNA-binding domain superfamily/Winged helix DNA-binding domain"/>
    <property type="match status" value="1"/>
</dbReference>
<dbReference type="GO" id="GO:0043565">
    <property type="term" value="F:sequence-specific DNA binding"/>
    <property type="evidence" value="ECO:0007669"/>
    <property type="project" value="TreeGrafter"/>
</dbReference>
<keyword evidence="7" id="KW-1185">Reference proteome</keyword>
<keyword evidence="2" id="KW-0805">Transcription regulation</keyword>
<reference evidence="6 7" key="1">
    <citation type="submission" date="2018-05" db="EMBL/GenBank/DDBJ databases">
        <title>Zavarzinia sp. HR-AS.</title>
        <authorList>
            <person name="Lee Y."/>
            <person name="Jeon C.O."/>
        </authorList>
    </citation>
    <scope>NUCLEOTIDE SEQUENCE [LARGE SCALE GENOMIC DNA]</scope>
    <source>
        <strain evidence="6 7">HR-AS</strain>
    </source>
</reference>
<evidence type="ECO:0000256" key="2">
    <source>
        <dbReference type="ARBA" id="ARBA00023015"/>
    </source>
</evidence>
<keyword evidence="3" id="KW-0238">DNA-binding</keyword>
<dbReference type="InterPro" id="IPR000847">
    <property type="entry name" value="LysR_HTH_N"/>
</dbReference>
<accession>A0A317EFP3</accession>
<proteinExistence type="inferred from homology"/>
<keyword evidence="4" id="KW-0804">Transcription</keyword>
<feature type="domain" description="HTH lysR-type" evidence="5">
    <location>
        <begin position="11"/>
        <end position="68"/>
    </location>
</feature>
<organism evidence="6 7">
    <name type="scientific">Zavarzinia aquatilis</name>
    <dbReference type="NCBI Taxonomy" id="2211142"/>
    <lineage>
        <taxon>Bacteria</taxon>
        <taxon>Pseudomonadati</taxon>
        <taxon>Pseudomonadota</taxon>
        <taxon>Alphaproteobacteria</taxon>
        <taxon>Rhodospirillales</taxon>
        <taxon>Zavarziniaceae</taxon>
        <taxon>Zavarzinia</taxon>
    </lineage>
</organism>
<dbReference type="SUPFAM" id="SSF53850">
    <property type="entry name" value="Periplasmic binding protein-like II"/>
    <property type="match status" value="1"/>
</dbReference>
<dbReference type="OrthoDB" id="9794694at2"/>
<dbReference type="FunFam" id="1.10.10.10:FF:000001">
    <property type="entry name" value="LysR family transcriptional regulator"/>
    <property type="match status" value="1"/>
</dbReference>
<dbReference type="GO" id="GO:0006351">
    <property type="term" value="P:DNA-templated transcription"/>
    <property type="evidence" value="ECO:0007669"/>
    <property type="project" value="TreeGrafter"/>
</dbReference>
<evidence type="ECO:0000256" key="3">
    <source>
        <dbReference type="ARBA" id="ARBA00023125"/>
    </source>
</evidence>
<dbReference type="Proteomes" id="UP000245461">
    <property type="component" value="Unassembled WGS sequence"/>
</dbReference>
<evidence type="ECO:0000313" key="6">
    <source>
        <dbReference type="EMBL" id="PWR25422.1"/>
    </source>
</evidence>
<evidence type="ECO:0000256" key="1">
    <source>
        <dbReference type="ARBA" id="ARBA00009437"/>
    </source>
</evidence>
<evidence type="ECO:0000259" key="5">
    <source>
        <dbReference type="PROSITE" id="PS50931"/>
    </source>
</evidence>
<dbReference type="Pfam" id="PF03466">
    <property type="entry name" value="LysR_substrate"/>
    <property type="match status" value="1"/>
</dbReference>
<dbReference type="Pfam" id="PF00126">
    <property type="entry name" value="HTH_1"/>
    <property type="match status" value="1"/>
</dbReference>
<dbReference type="InterPro" id="IPR058163">
    <property type="entry name" value="LysR-type_TF_proteobact-type"/>
</dbReference>
<dbReference type="InterPro" id="IPR005119">
    <property type="entry name" value="LysR_subst-bd"/>
</dbReference>
<dbReference type="SUPFAM" id="SSF46785">
    <property type="entry name" value="Winged helix' DNA-binding domain"/>
    <property type="match status" value="1"/>
</dbReference>
<dbReference type="PRINTS" id="PR00039">
    <property type="entry name" value="HTHLYSR"/>
</dbReference>
<evidence type="ECO:0000313" key="7">
    <source>
        <dbReference type="Proteomes" id="UP000245461"/>
    </source>
</evidence>
<dbReference type="PANTHER" id="PTHR30537:SF26">
    <property type="entry name" value="GLYCINE CLEAVAGE SYSTEM TRANSCRIPTIONAL ACTIVATOR"/>
    <property type="match status" value="1"/>
</dbReference>
<dbReference type="FunFam" id="3.40.190.10:FF:000017">
    <property type="entry name" value="Glycine cleavage system transcriptional activator"/>
    <property type="match status" value="1"/>
</dbReference>
<name>A0A317EFP3_9PROT</name>
<evidence type="ECO:0000256" key="4">
    <source>
        <dbReference type="ARBA" id="ARBA00023163"/>
    </source>
</evidence>
<dbReference type="AlphaFoldDB" id="A0A317EFP3"/>
<dbReference type="Gene3D" id="3.40.190.10">
    <property type="entry name" value="Periplasmic binding protein-like II"/>
    <property type="match status" value="2"/>
</dbReference>
<dbReference type="PROSITE" id="PS50931">
    <property type="entry name" value="HTH_LYSR"/>
    <property type="match status" value="1"/>
</dbReference>
<comment type="similarity">
    <text evidence="1">Belongs to the LysR transcriptional regulatory family.</text>
</comment>
<sequence>MTDSFSRRLIPPLGSLVAFEAAARLGSFTKAAAELNLTQGAVSRQVKDLEARLGLALFERVRQRVHLTEAGRFYAEALRDTLARFASATAQTIAFKGKGGTLDLAILPTIGTRWLIPRLPDFFRQHPEVTIRFSTRLRPFDFEREGLDAAIHFGDAHWPGAVLHPLMGEVLVPVAAPSLIETEGWRRPQDLARATLLVQATRPKAWGEWFEAQGLEARPGQPRISFEQFAQVLQAAVAGLGVALAPQVLVADEIGRGELSVLFDAKVTSRQGYFFVYPEAKRGLPALIAFRDWLLSVSPPRTTTP</sequence>
<dbReference type="GO" id="GO:0003700">
    <property type="term" value="F:DNA-binding transcription factor activity"/>
    <property type="evidence" value="ECO:0007669"/>
    <property type="project" value="InterPro"/>
</dbReference>
<dbReference type="InterPro" id="IPR036390">
    <property type="entry name" value="WH_DNA-bd_sf"/>
</dbReference>
<dbReference type="NCBIfam" id="NF008352">
    <property type="entry name" value="PRK11139.1"/>
    <property type="match status" value="1"/>
</dbReference>
<dbReference type="PANTHER" id="PTHR30537">
    <property type="entry name" value="HTH-TYPE TRANSCRIPTIONAL REGULATOR"/>
    <property type="match status" value="1"/>
</dbReference>
<dbReference type="EMBL" id="QGLE01000001">
    <property type="protein sequence ID" value="PWR25422.1"/>
    <property type="molecule type" value="Genomic_DNA"/>
</dbReference>
<dbReference type="RefSeq" id="WP_109901399.1">
    <property type="nucleotide sequence ID" value="NZ_QGLE01000001.1"/>
</dbReference>
<protein>
    <submittedName>
        <fullName evidence="6">LysR family transcriptional regulator</fullName>
    </submittedName>
</protein>
<gene>
    <name evidence="6" type="ORF">DKG74_00100</name>
</gene>